<dbReference type="SUPFAM" id="SSF50129">
    <property type="entry name" value="GroES-like"/>
    <property type="match status" value="1"/>
</dbReference>
<keyword evidence="1" id="KW-0521">NADP</keyword>
<dbReference type="EMBL" id="JAPWDS010000001">
    <property type="protein sequence ID" value="KAJ5520862.1"/>
    <property type="molecule type" value="Genomic_DNA"/>
</dbReference>
<dbReference type="CDD" id="cd05286">
    <property type="entry name" value="QOR2"/>
    <property type="match status" value="1"/>
</dbReference>
<dbReference type="InterPro" id="IPR013154">
    <property type="entry name" value="ADH-like_N"/>
</dbReference>
<organism evidence="6 7">
    <name type="scientific">Penicillium fimorum</name>
    <dbReference type="NCBI Taxonomy" id="1882269"/>
    <lineage>
        <taxon>Eukaryota</taxon>
        <taxon>Fungi</taxon>
        <taxon>Dikarya</taxon>
        <taxon>Ascomycota</taxon>
        <taxon>Pezizomycotina</taxon>
        <taxon>Eurotiomycetes</taxon>
        <taxon>Eurotiomycetidae</taxon>
        <taxon>Eurotiales</taxon>
        <taxon>Aspergillaceae</taxon>
        <taxon>Penicillium</taxon>
    </lineage>
</organism>
<reference evidence="6" key="2">
    <citation type="journal article" date="2023" name="IMA Fungus">
        <title>Comparative genomic study of the Penicillium genus elucidates a diverse pangenome and 15 lateral gene transfer events.</title>
        <authorList>
            <person name="Petersen C."/>
            <person name="Sorensen T."/>
            <person name="Nielsen M.R."/>
            <person name="Sondergaard T.E."/>
            <person name="Sorensen J.L."/>
            <person name="Fitzpatrick D.A."/>
            <person name="Frisvad J.C."/>
            <person name="Nielsen K.L."/>
        </authorList>
    </citation>
    <scope>NUCLEOTIDE SEQUENCE</scope>
    <source>
        <strain evidence="6">IBT 29495</strain>
    </source>
</reference>
<name>A0A9W9Y5W4_9EURO</name>
<evidence type="ECO:0000256" key="4">
    <source>
        <dbReference type="ARBA" id="ARBA00070796"/>
    </source>
</evidence>
<dbReference type="GO" id="GO:0008270">
    <property type="term" value="F:zinc ion binding"/>
    <property type="evidence" value="ECO:0007669"/>
    <property type="project" value="InterPro"/>
</dbReference>
<dbReference type="GO" id="GO:0005829">
    <property type="term" value="C:cytosol"/>
    <property type="evidence" value="ECO:0007669"/>
    <property type="project" value="TreeGrafter"/>
</dbReference>
<dbReference type="Pfam" id="PF00107">
    <property type="entry name" value="ADH_zinc_N"/>
    <property type="match status" value="1"/>
</dbReference>
<evidence type="ECO:0000256" key="3">
    <source>
        <dbReference type="ARBA" id="ARBA00043088"/>
    </source>
</evidence>
<dbReference type="PANTHER" id="PTHR48106:SF13">
    <property type="entry name" value="QUINONE OXIDOREDUCTASE-RELATED"/>
    <property type="match status" value="1"/>
</dbReference>
<evidence type="ECO:0000259" key="5">
    <source>
        <dbReference type="SMART" id="SM00829"/>
    </source>
</evidence>
<dbReference type="PANTHER" id="PTHR48106">
    <property type="entry name" value="QUINONE OXIDOREDUCTASE PIG3-RELATED"/>
    <property type="match status" value="1"/>
</dbReference>
<evidence type="ECO:0000313" key="6">
    <source>
        <dbReference type="EMBL" id="KAJ5520862.1"/>
    </source>
</evidence>
<dbReference type="InterPro" id="IPR002364">
    <property type="entry name" value="Quin_OxRdtase/zeta-crystal_CS"/>
</dbReference>
<dbReference type="SUPFAM" id="SSF51735">
    <property type="entry name" value="NAD(P)-binding Rossmann-fold domains"/>
    <property type="match status" value="1"/>
</dbReference>
<keyword evidence="7" id="KW-1185">Reference proteome</keyword>
<dbReference type="InterPro" id="IPR047618">
    <property type="entry name" value="QOR-like"/>
</dbReference>
<evidence type="ECO:0000313" key="7">
    <source>
        <dbReference type="Proteomes" id="UP001149954"/>
    </source>
</evidence>
<dbReference type="SMART" id="SM00829">
    <property type="entry name" value="PKS_ER"/>
    <property type="match status" value="1"/>
</dbReference>
<dbReference type="Pfam" id="PF08240">
    <property type="entry name" value="ADH_N"/>
    <property type="match status" value="1"/>
</dbReference>
<dbReference type="PROSITE" id="PS01162">
    <property type="entry name" value="QOR_ZETA_CRYSTAL"/>
    <property type="match status" value="1"/>
</dbReference>
<dbReference type="InterPro" id="IPR011032">
    <property type="entry name" value="GroES-like_sf"/>
</dbReference>
<proteinExistence type="predicted"/>
<reference evidence="6" key="1">
    <citation type="submission" date="2022-12" db="EMBL/GenBank/DDBJ databases">
        <authorList>
            <person name="Petersen C."/>
        </authorList>
    </citation>
    <scope>NUCLEOTIDE SEQUENCE</scope>
    <source>
        <strain evidence="6">IBT 29495</strain>
    </source>
</reference>
<dbReference type="GO" id="GO:0035925">
    <property type="term" value="F:mRNA 3'-UTR AU-rich region binding"/>
    <property type="evidence" value="ECO:0007669"/>
    <property type="project" value="TreeGrafter"/>
</dbReference>
<dbReference type="InterPro" id="IPR020843">
    <property type="entry name" value="ER"/>
</dbReference>
<accession>A0A9W9Y5W4</accession>
<keyword evidence="2" id="KW-0560">Oxidoreductase</keyword>
<dbReference type="Gene3D" id="3.40.50.720">
    <property type="entry name" value="NAD(P)-binding Rossmann-like Domain"/>
    <property type="match status" value="1"/>
</dbReference>
<protein>
    <recommendedName>
        <fullName evidence="4">Probable quinone oxidoreductase</fullName>
    </recommendedName>
    <alternativeName>
        <fullName evidence="3">NADPH:quinone reductase</fullName>
    </alternativeName>
</protein>
<sequence length="334" mass="36133">MSLPSFQAAVVVEKLGGPEVLEHRTDYPVPTPGDGQVLVRNAVSGINFIDTYFRTGLYPSAKPEVLGREAAGTIVALGPNTEKHQLKVGDRLVWLGPSAYAEYTAVSAAKAVKIPDGLSEETAAASFMSGLTAITLVQETYKVKKDEWVLLHAAAGGVGILLSQVLKHLGAKVIATAGGKEKVALVKDLGVDHVIDYRDEKGKDWVKLVKEITNGNGVDVVYDSVGKDTWEGSLEVVKRKGTVVWFGNSSGPVPPLPLPRLSAKCIKIARPSLLGYIETREELVYYCGQLFQLLTSEKVKVRIHNVYPLTQIRQAHQDLEGRKTTGKLLLNPSA</sequence>
<dbReference type="InterPro" id="IPR036291">
    <property type="entry name" value="NAD(P)-bd_dom_sf"/>
</dbReference>
<dbReference type="AlphaFoldDB" id="A0A9W9Y5W4"/>
<dbReference type="Gene3D" id="3.90.180.10">
    <property type="entry name" value="Medium-chain alcohol dehydrogenases, catalytic domain"/>
    <property type="match status" value="1"/>
</dbReference>
<dbReference type="InterPro" id="IPR013149">
    <property type="entry name" value="ADH-like_C"/>
</dbReference>
<dbReference type="GO" id="GO:0070402">
    <property type="term" value="F:NADPH binding"/>
    <property type="evidence" value="ECO:0007669"/>
    <property type="project" value="TreeGrafter"/>
</dbReference>
<evidence type="ECO:0000256" key="1">
    <source>
        <dbReference type="ARBA" id="ARBA00022857"/>
    </source>
</evidence>
<feature type="domain" description="Enoyl reductase (ER)" evidence="5">
    <location>
        <begin position="16"/>
        <end position="330"/>
    </location>
</feature>
<evidence type="ECO:0000256" key="2">
    <source>
        <dbReference type="ARBA" id="ARBA00023002"/>
    </source>
</evidence>
<comment type="caution">
    <text evidence="6">The sequence shown here is derived from an EMBL/GenBank/DDBJ whole genome shotgun (WGS) entry which is preliminary data.</text>
</comment>
<dbReference type="FunFam" id="3.40.50.720:FF:000053">
    <property type="entry name" value="Quinone oxidoreductase 1"/>
    <property type="match status" value="1"/>
</dbReference>
<dbReference type="OrthoDB" id="48317at2759"/>
<dbReference type="Proteomes" id="UP001149954">
    <property type="component" value="Unassembled WGS sequence"/>
</dbReference>
<gene>
    <name evidence="6" type="ORF">N7463_001315</name>
</gene>
<dbReference type="GO" id="GO:0003960">
    <property type="term" value="F:quinone reductase (NADPH) activity"/>
    <property type="evidence" value="ECO:0007669"/>
    <property type="project" value="InterPro"/>
</dbReference>